<dbReference type="InterPro" id="IPR017871">
    <property type="entry name" value="ABC_transporter-like_CS"/>
</dbReference>
<dbReference type="SMART" id="SM00382">
    <property type="entry name" value="AAA"/>
    <property type="match status" value="1"/>
</dbReference>
<dbReference type="GO" id="GO:0005524">
    <property type="term" value="F:ATP binding"/>
    <property type="evidence" value="ECO:0007669"/>
    <property type="project" value="UniProtKB-KW"/>
</dbReference>
<comment type="similarity">
    <text evidence="1">Belongs to the ABC transporter superfamily.</text>
</comment>
<dbReference type="PANTHER" id="PTHR43335">
    <property type="entry name" value="ABC TRANSPORTER, ATP-BINDING PROTEIN"/>
    <property type="match status" value="1"/>
</dbReference>
<name>A0A9X8XH99_STREQ</name>
<dbReference type="PROSITE" id="PS00211">
    <property type="entry name" value="ABC_TRANSPORTER_1"/>
    <property type="match status" value="1"/>
</dbReference>
<organism evidence="6 7">
    <name type="scientific">Streptococcus dysgalactiae subsp. equisimilis</name>
    <name type="common">Streptococcus equisimilis</name>
    <dbReference type="NCBI Taxonomy" id="119602"/>
    <lineage>
        <taxon>Bacteria</taxon>
        <taxon>Bacillati</taxon>
        <taxon>Bacillota</taxon>
        <taxon>Bacilli</taxon>
        <taxon>Lactobacillales</taxon>
        <taxon>Streptococcaceae</taxon>
        <taxon>Streptococcus</taxon>
    </lineage>
</organism>
<evidence type="ECO:0000313" key="7">
    <source>
        <dbReference type="Proteomes" id="UP000254559"/>
    </source>
</evidence>
<dbReference type="SUPFAM" id="SSF52540">
    <property type="entry name" value="P-loop containing nucleoside triphosphate hydrolases"/>
    <property type="match status" value="1"/>
</dbReference>
<evidence type="ECO:0000256" key="4">
    <source>
        <dbReference type="ARBA" id="ARBA00022840"/>
    </source>
</evidence>
<dbReference type="InterPro" id="IPR003593">
    <property type="entry name" value="AAA+_ATPase"/>
</dbReference>
<keyword evidence="2" id="KW-0813">Transport</keyword>
<accession>A0A9X8XH99</accession>
<dbReference type="EMBL" id="UHFO01000001">
    <property type="protein sequence ID" value="SUN62634.1"/>
    <property type="molecule type" value="Genomic_DNA"/>
</dbReference>
<feature type="domain" description="ABC transporter" evidence="5">
    <location>
        <begin position="4"/>
        <end position="222"/>
    </location>
</feature>
<sequence length="294" mass="33138">MNYLQITNLTKSYGETIILDNVNLSIDSGEIVGLLGRNGAGKSTLMKCIVGLVRKDYGKIKFNGVVSDKFGYLIEYPAFYPNLSAYDNLKIFASILNVCDKRIKDIIDIVGLTKHGDKIFANYSLGMKQRLGLGRVLLTDPDLLILDEPFNGLDPSGVIEIRGLLKELAKSGKSILISSHNLPEIERIVDQINLIHNTKIVKSVNINEVHKEKRLVIKSKDSEKIMGILKKHKLSQNYLLDENAIRIEGNDINSEMIIQLIYSNGGRISEIYFEKTTLEEYFEEIVGDIYEEIK</sequence>
<dbReference type="InterPro" id="IPR027417">
    <property type="entry name" value="P-loop_NTPase"/>
</dbReference>
<dbReference type="RefSeq" id="WP_066028410.1">
    <property type="nucleotide sequence ID" value="NZ_MCRO01000017.1"/>
</dbReference>
<dbReference type="Pfam" id="PF00005">
    <property type="entry name" value="ABC_tran"/>
    <property type="match status" value="1"/>
</dbReference>
<gene>
    <name evidence="6" type="primary">ecsA_2</name>
    <name evidence="6" type="ORF">NCTC11564_00589</name>
</gene>
<protein>
    <submittedName>
        <fullName evidence="6">Bacitracin transport ATP-binding protein bcrA</fullName>
    </submittedName>
</protein>
<evidence type="ECO:0000256" key="2">
    <source>
        <dbReference type="ARBA" id="ARBA00022448"/>
    </source>
</evidence>
<dbReference type="AlphaFoldDB" id="A0A9X8XH99"/>
<reference evidence="6 7" key="1">
    <citation type="submission" date="2018-06" db="EMBL/GenBank/DDBJ databases">
        <authorList>
            <consortium name="Pathogen Informatics"/>
            <person name="Doyle S."/>
        </authorList>
    </citation>
    <scope>NUCLEOTIDE SEQUENCE [LARGE SCALE GENOMIC DNA]</scope>
    <source>
        <strain evidence="6 7">NCTC11564</strain>
    </source>
</reference>
<evidence type="ECO:0000256" key="1">
    <source>
        <dbReference type="ARBA" id="ARBA00005417"/>
    </source>
</evidence>
<dbReference type="Proteomes" id="UP000254559">
    <property type="component" value="Unassembled WGS sequence"/>
</dbReference>
<evidence type="ECO:0000259" key="5">
    <source>
        <dbReference type="PROSITE" id="PS50893"/>
    </source>
</evidence>
<comment type="caution">
    <text evidence="6">The sequence shown here is derived from an EMBL/GenBank/DDBJ whole genome shotgun (WGS) entry which is preliminary data.</text>
</comment>
<evidence type="ECO:0000313" key="6">
    <source>
        <dbReference type="EMBL" id="SUN62634.1"/>
    </source>
</evidence>
<dbReference type="Gene3D" id="3.40.50.300">
    <property type="entry name" value="P-loop containing nucleotide triphosphate hydrolases"/>
    <property type="match status" value="1"/>
</dbReference>
<evidence type="ECO:0000256" key="3">
    <source>
        <dbReference type="ARBA" id="ARBA00022741"/>
    </source>
</evidence>
<dbReference type="PROSITE" id="PS50893">
    <property type="entry name" value="ABC_TRANSPORTER_2"/>
    <property type="match status" value="1"/>
</dbReference>
<proteinExistence type="inferred from homology"/>
<dbReference type="InterPro" id="IPR003439">
    <property type="entry name" value="ABC_transporter-like_ATP-bd"/>
</dbReference>
<dbReference type="PANTHER" id="PTHR43335:SF4">
    <property type="entry name" value="ABC TRANSPORTER, ATP-BINDING PROTEIN"/>
    <property type="match status" value="1"/>
</dbReference>
<keyword evidence="4 6" id="KW-0067">ATP-binding</keyword>
<dbReference type="GO" id="GO:0016887">
    <property type="term" value="F:ATP hydrolysis activity"/>
    <property type="evidence" value="ECO:0007669"/>
    <property type="project" value="InterPro"/>
</dbReference>
<keyword evidence="3" id="KW-0547">Nucleotide-binding</keyword>